<evidence type="ECO:0000313" key="1">
    <source>
        <dbReference type="EMBL" id="KAF9480586.1"/>
    </source>
</evidence>
<evidence type="ECO:0000313" key="2">
    <source>
        <dbReference type="Proteomes" id="UP000807469"/>
    </source>
</evidence>
<accession>A0A9P5Z6Z9</accession>
<dbReference type="EMBL" id="MU155192">
    <property type="protein sequence ID" value="KAF9480586.1"/>
    <property type="molecule type" value="Genomic_DNA"/>
</dbReference>
<protein>
    <recommendedName>
        <fullName evidence="3">F-box domain-containing protein</fullName>
    </recommendedName>
</protein>
<name>A0A9P5Z6Z9_9AGAR</name>
<proteinExistence type="predicted"/>
<organism evidence="1 2">
    <name type="scientific">Pholiota conissans</name>
    <dbReference type="NCBI Taxonomy" id="109636"/>
    <lineage>
        <taxon>Eukaryota</taxon>
        <taxon>Fungi</taxon>
        <taxon>Dikarya</taxon>
        <taxon>Basidiomycota</taxon>
        <taxon>Agaricomycotina</taxon>
        <taxon>Agaricomycetes</taxon>
        <taxon>Agaricomycetidae</taxon>
        <taxon>Agaricales</taxon>
        <taxon>Agaricineae</taxon>
        <taxon>Strophariaceae</taxon>
        <taxon>Pholiota</taxon>
    </lineage>
</organism>
<keyword evidence="2" id="KW-1185">Reference proteome</keyword>
<dbReference type="Proteomes" id="UP000807469">
    <property type="component" value="Unassembled WGS sequence"/>
</dbReference>
<gene>
    <name evidence="1" type="ORF">BDN70DRAFT_603555</name>
</gene>
<reference evidence="1" key="1">
    <citation type="submission" date="2020-11" db="EMBL/GenBank/DDBJ databases">
        <authorList>
            <consortium name="DOE Joint Genome Institute"/>
            <person name="Ahrendt S."/>
            <person name="Riley R."/>
            <person name="Andreopoulos W."/>
            <person name="Labutti K."/>
            <person name="Pangilinan J."/>
            <person name="Ruiz-Duenas F.J."/>
            <person name="Barrasa J.M."/>
            <person name="Sanchez-Garcia M."/>
            <person name="Camarero S."/>
            <person name="Miyauchi S."/>
            <person name="Serrano A."/>
            <person name="Linde D."/>
            <person name="Babiker R."/>
            <person name="Drula E."/>
            <person name="Ayuso-Fernandez I."/>
            <person name="Pacheco R."/>
            <person name="Padilla G."/>
            <person name="Ferreira P."/>
            <person name="Barriuso J."/>
            <person name="Kellner H."/>
            <person name="Castanera R."/>
            <person name="Alfaro M."/>
            <person name="Ramirez L."/>
            <person name="Pisabarro A.G."/>
            <person name="Kuo A."/>
            <person name="Tritt A."/>
            <person name="Lipzen A."/>
            <person name="He G."/>
            <person name="Yan M."/>
            <person name="Ng V."/>
            <person name="Cullen D."/>
            <person name="Martin F."/>
            <person name="Rosso M.-N."/>
            <person name="Henrissat B."/>
            <person name="Hibbett D."/>
            <person name="Martinez A.T."/>
            <person name="Grigoriev I.V."/>
        </authorList>
    </citation>
    <scope>NUCLEOTIDE SEQUENCE</scope>
    <source>
        <strain evidence="1">CIRM-BRFM 674</strain>
    </source>
</reference>
<evidence type="ECO:0008006" key="3">
    <source>
        <dbReference type="Google" id="ProtNLM"/>
    </source>
</evidence>
<dbReference type="AlphaFoldDB" id="A0A9P5Z6Z9"/>
<comment type="caution">
    <text evidence="1">The sequence shown here is derived from an EMBL/GenBank/DDBJ whole genome shotgun (WGS) entry which is preliminary data.</text>
</comment>
<sequence>MMTALYQASDLPPETWVQVLDKVPQDELPKLLNVRSMFHNIVIWPIFSTMRLYFLGDWIARECYHIEDAKYTVCRSCQEAHCRCVHRWMGICATSDVLPPFVNAQSRNLSLDR</sequence>